<evidence type="ECO:0000313" key="7">
    <source>
        <dbReference type="EMBL" id="OAY83045.1"/>
    </source>
</evidence>
<sequence>MQGVRCRPLPRGGAAVAAAGLTIDGGEAPETRMERLIRENPVVIFTRRGCCMCHVMKRLLATVGAHPTVIEVEGAEEEAAAALLLAAGGSPRSSSAAPRRRDRGAHGPPPQRPPRPQAQGGGRPLRLNHDDDDDDDDDDG</sequence>
<keyword evidence="4" id="KW-0676">Redox-active center</keyword>
<dbReference type="InterPro" id="IPR002109">
    <property type="entry name" value="Glutaredoxin"/>
</dbReference>
<evidence type="ECO:0000256" key="5">
    <source>
        <dbReference type="SAM" id="MobiDB-lite"/>
    </source>
</evidence>
<dbReference type="PROSITE" id="PS51354">
    <property type="entry name" value="GLUTAREDOXIN_2"/>
    <property type="match status" value="1"/>
</dbReference>
<reference evidence="7 8" key="1">
    <citation type="journal article" date="2016" name="DNA Res.">
        <title>The draft genome of MD-2 pineapple using hybrid error correction of long reads.</title>
        <authorList>
            <person name="Redwan R.M."/>
            <person name="Saidin A."/>
            <person name="Kumar S.V."/>
        </authorList>
    </citation>
    <scope>NUCLEOTIDE SEQUENCE [LARGE SCALE GENOMIC DNA]</scope>
    <source>
        <strain evidence="8">cv. MD2</strain>
        <tissue evidence="7">Leaf</tissue>
    </source>
</reference>
<dbReference type="EMBL" id="LSRQ01000406">
    <property type="protein sequence ID" value="OAY83045.1"/>
    <property type="molecule type" value="Genomic_DNA"/>
</dbReference>
<dbReference type="Proteomes" id="UP000092600">
    <property type="component" value="Unassembled WGS sequence"/>
</dbReference>
<feature type="compositionally biased region" description="Acidic residues" evidence="5">
    <location>
        <begin position="130"/>
        <end position="140"/>
    </location>
</feature>
<dbReference type="InterPro" id="IPR011905">
    <property type="entry name" value="GlrX-like_pln_2"/>
</dbReference>
<dbReference type="PANTHER" id="PTHR10168">
    <property type="entry name" value="GLUTAREDOXIN"/>
    <property type="match status" value="1"/>
</dbReference>
<protein>
    <submittedName>
        <fullName evidence="7">Glutaredoxin-C7</fullName>
    </submittedName>
</protein>
<comment type="caution">
    <text evidence="7">The sequence shown here is derived from an EMBL/GenBank/DDBJ whole genome shotgun (WGS) entry which is preliminary data.</text>
</comment>
<evidence type="ECO:0000256" key="2">
    <source>
        <dbReference type="ARBA" id="ARBA00007568"/>
    </source>
</evidence>
<accession>A0A199W2B7</accession>
<dbReference type="GO" id="GO:0005737">
    <property type="term" value="C:cytoplasm"/>
    <property type="evidence" value="ECO:0007669"/>
    <property type="project" value="UniProtKB-SubCell"/>
</dbReference>
<gene>
    <name evidence="7" type="ORF">ACMD2_17309</name>
</gene>
<evidence type="ECO:0000256" key="4">
    <source>
        <dbReference type="ARBA" id="ARBA00023284"/>
    </source>
</evidence>
<comment type="subcellular location">
    <subcellularLocation>
        <location evidence="1">Cytoplasm</location>
    </subcellularLocation>
</comment>
<dbReference type="Pfam" id="PF00462">
    <property type="entry name" value="Glutaredoxin"/>
    <property type="match status" value="1"/>
</dbReference>
<proteinExistence type="inferred from homology"/>
<evidence type="ECO:0000313" key="8">
    <source>
        <dbReference type="Proteomes" id="UP000092600"/>
    </source>
</evidence>
<name>A0A199W2B7_ANACO</name>
<feature type="domain" description="Glutaredoxin" evidence="6">
    <location>
        <begin position="42"/>
        <end position="82"/>
    </location>
</feature>
<dbReference type="AlphaFoldDB" id="A0A199W2B7"/>
<dbReference type="SUPFAM" id="SSF52833">
    <property type="entry name" value="Thioredoxin-like"/>
    <property type="match status" value="1"/>
</dbReference>
<feature type="compositionally biased region" description="Low complexity" evidence="5">
    <location>
        <begin position="86"/>
        <end position="97"/>
    </location>
</feature>
<comment type="similarity">
    <text evidence="2">Belongs to the glutaredoxin family. CC-type subfamily.</text>
</comment>
<evidence type="ECO:0000259" key="6">
    <source>
        <dbReference type="Pfam" id="PF00462"/>
    </source>
</evidence>
<dbReference type="STRING" id="4615.A0A199W2B7"/>
<evidence type="ECO:0000256" key="3">
    <source>
        <dbReference type="ARBA" id="ARBA00022490"/>
    </source>
</evidence>
<dbReference type="InterPro" id="IPR036249">
    <property type="entry name" value="Thioredoxin-like_sf"/>
</dbReference>
<keyword evidence="3" id="KW-0963">Cytoplasm</keyword>
<feature type="compositionally biased region" description="Pro residues" evidence="5">
    <location>
        <begin position="107"/>
        <end position="116"/>
    </location>
</feature>
<dbReference type="Gene3D" id="3.40.30.10">
    <property type="entry name" value="Glutaredoxin"/>
    <property type="match status" value="1"/>
</dbReference>
<organism evidence="7 8">
    <name type="scientific">Ananas comosus</name>
    <name type="common">Pineapple</name>
    <name type="synonym">Ananas ananas</name>
    <dbReference type="NCBI Taxonomy" id="4615"/>
    <lineage>
        <taxon>Eukaryota</taxon>
        <taxon>Viridiplantae</taxon>
        <taxon>Streptophyta</taxon>
        <taxon>Embryophyta</taxon>
        <taxon>Tracheophyta</taxon>
        <taxon>Spermatophyta</taxon>
        <taxon>Magnoliopsida</taxon>
        <taxon>Liliopsida</taxon>
        <taxon>Poales</taxon>
        <taxon>Bromeliaceae</taxon>
        <taxon>Bromelioideae</taxon>
        <taxon>Ananas</taxon>
    </lineage>
</organism>
<evidence type="ECO:0000256" key="1">
    <source>
        <dbReference type="ARBA" id="ARBA00004496"/>
    </source>
</evidence>
<feature type="region of interest" description="Disordered" evidence="5">
    <location>
        <begin position="86"/>
        <end position="140"/>
    </location>
</feature>